<gene>
    <name evidence="9" type="primary">betC_15</name>
    <name evidence="9" type="ORF">Pan54_48450</name>
</gene>
<sequence length="472" mass="53330">MWKITLAFLLIVTSSWTSESLQAAKKSPNVLFIAVDDLNNWVGRLKGHPQAETPNIDRLTEMGVLFTNCHCAAPACNPSRVALMTGRRPSTSGIYFNGTPWKPALESMTTIPQHFQKHGYYALGSGKIYHSGHEPSWNEYAPSKSKHTFGADFKFPHNVNGLNKSHFDWGGIPQSPEEMPDSKTVDYVIGQLNKDWDQPFFLACGIYRPHLPWYVPQEFFDKYPLEEIVLPETLDNDLNDVPKAGLKMAKPEGDHAAVVKADEWKKGVQGYLASIAFTDQMIGRVLEAYEKSPQRENTILVFWTDHGWHLGEKEHWRKFALWEDATNVPLAIVLPDMEQAGKTCDVPCNLIDLYPTLIDICGLKPAEKLEGKSLISFLADPDQEETRYSVTTHGPNNHAVRSADWRYIRYADGSEELYDHRSDPNEWHNLAGDEKFAALIKQHAAELPKMNVKELASGGEEKTVKNKKRKSN</sequence>
<protein>
    <submittedName>
        <fullName evidence="9">Choline-sulfatase</fullName>
        <ecNumber evidence="9">3.1.6.6</ecNumber>
    </submittedName>
</protein>
<dbReference type="AlphaFoldDB" id="A0A5C5XMF4"/>
<dbReference type="PANTHER" id="PTHR45953:SF1">
    <property type="entry name" value="IDURONATE 2-SULFATASE"/>
    <property type="match status" value="1"/>
</dbReference>
<accession>A0A5C5XMF4</accession>
<dbReference type="RefSeq" id="WP_146505824.1">
    <property type="nucleotide sequence ID" value="NZ_SJPG01000001.1"/>
</dbReference>
<dbReference type="GO" id="GO:0046872">
    <property type="term" value="F:metal ion binding"/>
    <property type="evidence" value="ECO:0007669"/>
    <property type="project" value="UniProtKB-KW"/>
</dbReference>
<evidence type="ECO:0000256" key="5">
    <source>
        <dbReference type="ARBA" id="ARBA00022801"/>
    </source>
</evidence>
<evidence type="ECO:0000256" key="2">
    <source>
        <dbReference type="ARBA" id="ARBA00008779"/>
    </source>
</evidence>
<evidence type="ECO:0000256" key="7">
    <source>
        <dbReference type="SAM" id="MobiDB-lite"/>
    </source>
</evidence>
<organism evidence="9 10">
    <name type="scientific">Rubinisphaera italica</name>
    <dbReference type="NCBI Taxonomy" id="2527969"/>
    <lineage>
        <taxon>Bacteria</taxon>
        <taxon>Pseudomonadati</taxon>
        <taxon>Planctomycetota</taxon>
        <taxon>Planctomycetia</taxon>
        <taxon>Planctomycetales</taxon>
        <taxon>Planctomycetaceae</taxon>
        <taxon>Rubinisphaera</taxon>
    </lineage>
</organism>
<proteinExistence type="inferred from homology"/>
<dbReference type="InterPro" id="IPR017850">
    <property type="entry name" value="Alkaline_phosphatase_core_sf"/>
</dbReference>
<reference evidence="9 10" key="1">
    <citation type="submission" date="2019-02" db="EMBL/GenBank/DDBJ databases">
        <title>Deep-cultivation of Planctomycetes and their phenomic and genomic characterization uncovers novel biology.</title>
        <authorList>
            <person name="Wiegand S."/>
            <person name="Jogler M."/>
            <person name="Boedeker C."/>
            <person name="Pinto D."/>
            <person name="Vollmers J."/>
            <person name="Rivas-Marin E."/>
            <person name="Kohn T."/>
            <person name="Peeters S.H."/>
            <person name="Heuer A."/>
            <person name="Rast P."/>
            <person name="Oberbeckmann S."/>
            <person name="Bunk B."/>
            <person name="Jeske O."/>
            <person name="Meyerdierks A."/>
            <person name="Storesund J.E."/>
            <person name="Kallscheuer N."/>
            <person name="Luecker S."/>
            <person name="Lage O.M."/>
            <person name="Pohl T."/>
            <person name="Merkel B.J."/>
            <person name="Hornburger P."/>
            <person name="Mueller R.-W."/>
            <person name="Bruemmer F."/>
            <person name="Labrenz M."/>
            <person name="Spormann A.M."/>
            <person name="Op Den Camp H."/>
            <person name="Overmann J."/>
            <person name="Amann R."/>
            <person name="Jetten M.S.M."/>
            <person name="Mascher T."/>
            <person name="Medema M.H."/>
            <person name="Devos D.P."/>
            <person name="Kaster A.-K."/>
            <person name="Ovreas L."/>
            <person name="Rohde M."/>
            <person name="Galperin M.Y."/>
            <person name="Jogler C."/>
        </authorList>
    </citation>
    <scope>NUCLEOTIDE SEQUENCE [LARGE SCALE GENOMIC DNA]</scope>
    <source>
        <strain evidence="9 10">Pan54</strain>
    </source>
</reference>
<dbReference type="Gene3D" id="3.40.720.10">
    <property type="entry name" value="Alkaline Phosphatase, subunit A"/>
    <property type="match status" value="1"/>
</dbReference>
<dbReference type="EMBL" id="SJPG01000001">
    <property type="protein sequence ID" value="TWT64084.1"/>
    <property type="molecule type" value="Genomic_DNA"/>
</dbReference>
<dbReference type="CDD" id="cd16030">
    <property type="entry name" value="iduronate-2-sulfatase"/>
    <property type="match status" value="1"/>
</dbReference>
<name>A0A5C5XMF4_9PLAN</name>
<dbReference type="InterPro" id="IPR035874">
    <property type="entry name" value="IDS"/>
</dbReference>
<dbReference type="GO" id="GO:0004423">
    <property type="term" value="F:iduronate-2-sulfatase activity"/>
    <property type="evidence" value="ECO:0007669"/>
    <property type="project" value="InterPro"/>
</dbReference>
<evidence type="ECO:0000256" key="4">
    <source>
        <dbReference type="ARBA" id="ARBA00022729"/>
    </source>
</evidence>
<evidence type="ECO:0000256" key="1">
    <source>
        <dbReference type="ARBA" id="ARBA00001913"/>
    </source>
</evidence>
<feature type="region of interest" description="Disordered" evidence="7">
    <location>
        <begin position="453"/>
        <end position="472"/>
    </location>
</feature>
<keyword evidence="3" id="KW-0479">Metal-binding</keyword>
<comment type="similarity">
    <text evidence="2">Belongs to the sulfatase family.</text>
</comment>
<evidence type="ECO:0000313" key="10">
    <source>
        <dbReference type="Proteomes" id="UP000316095"/>
    </source>
</evidence>
<comment type="cofactor">
    <cofactor evidence="1">
        <name>Ca(2+)</name>
        <dbReference type="ChEBI" id="CHEBI:29108"/>
    </cofactor>
</comment>
<evidence type="ECO:0000259" key="8">
    <source>
        <dbReference type="Pfam" id="PF00884"/>
    </source>
</evidence>
<dbReference type="Proteomes" id="UP000316095">
    <property type="component" value="Unassembled WGS sequence"/>
</dbReference>
<dbReference type="EC" id="3.1.6.6" evidence="9"/>
<keyword evidence="4" id="KW-0732">Signal</keyword>
<keyword evidence="6" id="KW-0106">Calcium</keyword>
<dbReference type="PANTHER" id="PTHR45953">
    <property type="entry name" value="IDURONATE 2-SULFATASE"/>
    <property type="match status" value="1"/>
</dbReference>
<dbReference type="SUPFAM" id="SSF53649">
    <property type="entry name" value="Alkaline phosphatase-like"/>
    <property type="match status" value="1"/>
</dbReference>
<comment type="caution">
    <text evidence="9">The sequence shown here is derived from an EMBL/GenBank/DDBJ whole genome shotgun (WGS) entry which is preliminary data.</text>
</comment>
<dbReference type="InterPro" id="IPR000917">
    <property type="entry name" value="Sulfatase_N"/>
</dbReference>
<evidence type="ECO:0000313" key="9">
    <source>
        <dbReference type="EMBL" id="TWT64084.1"/>
    </source>
</evidence>
<evidence type="ECO:0000256" key="6">
    <source>
        <dbReference type="ARBA" id="ARBA00022837"/>
    </source>
</evidence>
<dbReference type="GO" id="GO:0005737">
    <property type="term" value="C:cytoplasm"/>
    <property type="evidence" value="ECO:0007669"/>
    <property type="project" value="TreeGrafter"/>
</dbReference>
<dbReference type="GO" id="GO:0047753">
    <property type="term" value="F:choline-sulfatase activity"/>
    <property type="evidence" value="ECO:0007669"/>
    <property type="project" value="UniProtKB-EC"/>
</dbReference>
<dbReference type="Pfam" id="PF00884">
    <property type="entry name" value="Sulfatase"/>
    <property type="match status" value="1"/>
</dbReference>
<dbReference type="OrthoDB" id="236884at2"/>
<evidence type="ECO:0000256" key="3">
    <source>
        <dbReference type="ARBA" id="ARBA00022723"/>
    </source>
</evidence>
<keyword evidence="10" id="KW-1185">Reference proteome</keyword>
<keyword evidence="5 9" id="KW-0378">Hydrolase</keyword>
<feature type="domain" description="Sulfatase N-terminal" evidence="8">
    <location>
        <begin position="28"/>
        <end position="362"/>
    </location>
</feature>